<keyword evidence="3" id="KW-1185">Reference proteome</keyword>
<evidence type="ECO:0008006" key="4">
    <source>
        <dbReference type="Google" id="ProtNLM"/>
    </source>
</evidence>
<dbReference type="AlphaFoldDB" id="A0A9P7BZ61"/>
<comment type="caution">
    <text evidence="2">The sequence shown here is derived from an EMBL/GenBank/DDBJ whole genome shotgun (WGS) entry which is preliminary data.</text>
</comment>
<gene>
    <name evidence="2" type="ORF">G6F50_018245</name>
</gene>
<evidence type="ECO:0000256" key="1">
    <source>
        <dbReference type="ARBA" id="ARBA00022729"/>
    </source>
</evidence>
<protein>
    <recommendedName>
        <fullName evidence="4">Autotransporter outer membrane beta-barrel domain-containing protein</fullName>
    </recommendedName>
</protein>
<dbReference type="NCBIfam" id="TIGR02601">
    <property type="entry name" value="autotrns_rpt"/>
    <property type="match status" value="1"/>
</dbReference>
<reference evidence="2 3" key="1">
    <citation type="journal article" date="2020" name="Microb. Genom.">
        <title>Genetic diversity of clinical and environmental Mucorales isolates obtained from an investigation of mucormycosis cases among solid organ transplant recipients.</title>
        <authorList>
            <person name="Nguyen M.H."/>
            <person name="Kaul D."/>
            <person name="Muto C."/>
            <person name="Cheng S.J."/>
            <person name="Richter R.A."/>
            <person name="Bruno V.M."/>
            <person name="Liu G."/>
            <person name="Beyhan S."/>
            <person name="Sundermann A.J."/>
            <person name="Mounaud S."/>
            <person name="Pasculle A.W."/>
            <person name="Nierman W.C."/>
            <person name="Driscoll E."/>
            <person name="Cumbie R."/>
            <person name="Clancy C.J."/>
            <person name="Dupont C.L."/>
        </authorList>
    </citation>
    <scope>NUCLEOTIDE SEQUENCE [LARGE SCALE GENOMIC DNA]</scope>
    <source>
        <strain evidence="2 3">GL24</strain>
    </source>
</reference>
<keyword evidence="1" id="KW-0732">Signal</keyword>
<accession>A0A9P7BZ61</accession>
<dbReference type="InterPro" id="IPR013425">
    <property type="entry name" value="Autotrns_rpt"/>
</dbReference>
<dbReference type="Proteomes" id="UP000740926">
    <property type="component" value="Unassembled WGS sequence"/>
</dbReference>
<organism evidence="2 3">
    <name type="scientific">Rhizopus delemar</name>
    <dbReference type="NCBI Taxonomy" id="936053"/>
    <lineage>
        <taxon>Eukaryota</taxon>
        <taxon>Fungi</taxon>
        <taxon>Fungi incertae sedis</taxon>
        <taxon>Mucoromycota</taxon>
        <taxon>Mucoromycotina</taxon>
        <taxon>Mucoromycetes</taxon>
        <taxon>Mucorales</taxon>
        <taxon>Mucorineae</taxon>
        <taxon>Rhizopodaceae</taxon>
        <taxon>Rhizopus</taxon>
    </lineage>
</organism>
<name>A0A9P7BZ61_9FUNG</name>
<proteinExistence type="predicted"/>
<dbReference type="EMBL" id="JAANIU010016580">
    <property type="protein sequence ID" value="KAG1528412.1"/>
    <property type="molecule type" value="Genomic_DNA"/>
</dbReference>
<evidence type="ECO:0000313" key="2">
    <source>
        <dbReference type="EMBL" id="KAG1528412.1"/>
    </source>
</evidence>
<dbReference type="Pfam" id="PF12951">
    <property type="entry name" value="PATR"/>
    <property type="match status" value="1"/>
</dbReference>
<evidence type="ECO:0000313" key="3">
    <source>
        <dbReference type="Proteomes" id="UP000740926"/>
    </source>
</evidence>
<sequence>MQIATNGYRIEGADIALQGAGGESIIRVGEGSAADATTTGTIASRLTGASKLAKTDFGTLVLTANNTYTGGTDPRAA</sequence>